<dbReference type="OrthoDB" id="189896at2"/>
<evidence type="ECO:0000259" key="2">
    <source>
        <dbReference type="Pfam" id="PF00582"/>
    </source>
</evidence>
<protein>
    <submittedName>
        <fullName evidence="3">Universal stress protein</fullName>
    </submittedName>
</protein>
<dbReference type="PANTHER" id="PTHR46268">
    <property type="entry name" value="STRESS RESPONSE PROTEIN NHAX"/>
    <property type="match status" value="1"/>
</dbReference>
<dbReference type="SUPFAM" id="SSF52402">
    <property type="entry name" value="Adenine nucleotide alpha hydrolases-like"/>
    <property type="match status" value="2"/>
</dbReference>
<accession>A0A5C4S4V9</accession>
<dbReference type="AlphaFoldDB" id="A0A5C4S4V9"/>
<evidence type="ECO:0000313" key="4">
    <source>
        <dbReference type="Proteomes" id="UP000308271"/>
    </source>
</evidence>
<feature type="domain" description="UspA" evidence="2">
    <location>
        <begin position="8"/>
        <end position="146"/>
    </location>
</feature>
<dbReference type="Gene3D" id="3.40.50.12370">
    <property type="match status" value="1"/>
</dbReference>
<organism evidence="3 4">
    <name type="scientific">Chlorobaculum thiosulfatiphilum</name>
    <name type="common">Chlorobium limicola f.sp. thiosulfatophilum</name>
    <dbReference type="NCBI Taxonomy" id="115852"/>
    <lineage>
        <taxon>Bacteria</taxon>
        <taxon>Pseudomonadati</taxon>
        <taxon>Chlorobiota</taxon>
        <taxon>Chlorobiia</taxon>
        <taxon>Chlorobiales</taxon>
        <taxon>Chlorobiaceae</taxon>
        <taxon>Chlorobaculum</taxon>
    </lineage>
</organism>
<evidence type="ECO:0000313" key="3">
    <source>
        <dbReference type="EMBL" id="TNJ38520.1"/>
    </source>
</evidence>
<dbReference type="RefSeq" id="WP_139457258.1">
    <property type="nucleotide sequence ID" value="NZ_VDCH01000018.1"/>
</dbReference>
<dbReference type="PANTHER" id="PTHR46268:SF15">
    <property type="entry name" value="UNIVERSAL STRESS PROTEIN HP_0031"/>
    <property type="match status" value="1"/>
</dbReference>
<comment type="caution">
    <text evidence="3">The sequence shown here is derived from an EMBL/GenBank/DDBJ whole genome shotgun (WGS) entry which is preliminary data.</text>
</comment>
<proteinExistence type="inferred from homology"/>
<dbReference type="CDD" id="cd00293">
    <property type="entry name" value="USP-like"/>
    <property type="match status" value="1"/>
</dbReference>
<keyword evidence="4" id="KW-1185">Reference proteome</keyword>
<dbReference type="InterPro" id="IPR006016">
    <property type="entry name" value="UspA"/>
</dbReference>
<dbReference type="Proteomes" id="UP000308271">
    <property type="component" value="Unassembled WGS sequence"/>
</dbReference>
<sequence>MTHRIIHSIAVAIDCSPHSKASLEAAAEMAVRLKAELIGIFVEDIDLLHMAGLPFAEEIRLYSATTGKLDTAQLERLLRLQAQQASEMLRLSAESRTLHHTFRVLRGMVPEQLMLAAPEADMLVLGRSGRSPSCRKGLGSTARAALEGTMNVMLMRPGVTAAEGPLLVLCDGSEASKRALRTALEIAGPKSTLNLLVTDPAPDAVERCKEETNSLLNGRAIEVEYYHLPFTEGKQLATFIKMIDSGLLVIGEGMNLPAETLRELIDNIDYPVLMVRGEKL</sequence>
<reference evidence="3 4" key="1">
    <citation type="submission" date="2019-05" db="EMBL/GenBank/DDBJ databases">
        <title>Draft Whole-Genome sequence of the green sulfur bacterium Chlorobaculum thiosulfatiphilum DSM 249.</title>
        <authorList>
            <person name="Meyer T.E."/>
            <person name="Kyndt J.A."/>
        </authorList>
    </citation>
    <scope>NUCLEOTIDE SEQUENCE [LARGE SCALE GENOMIC DNA]</scope>
    <source>
        <strain evidence="3 4">DSM 249</strain>
    </source>
</reference>
<evidence type="ECO:0000256" key="1">
    <source>
        <dbReference type="ARBA" id="ARBA00008791"/>
    </source>
</evidence>
<comment type="similarity">
    <text evidence="1">Belongs to the universal stress protein A family.</text>
</comment>
<gene>
    <name evidence="3" type="ORF">FGF66_08695</name>
</gene>
<dbReference type="Pfam" id="PF00582">
    <property type="entry name" value="Usp"/>
    <property type="match status" value="1"/>
</dbReference>
<dbReference type="EMBL" id="VDCH01000018">
    <property type="protein sequence ID" value="TNJ38520.1"/>
    <property type="molecule type" value="Genomic_DNA"/>
</dbReference>
<name>A0A5C4S4V9_CHLTI</name>